<proteinExistence type="predicted"/>
<dbReference type="Pfam" id="PF06935">
    <property type="entry name" value="DUF1284"/>
    <property type="match status" value="1"/>
</dbReference>
<gene>
    <name evidence="1" type="ORF">A2Y62_17415</name>
</gene>
<accession>A0A1F5VN61</accession>
<evidence type="ECO:0008006" key="3">
    <source>
        <dbReference type="Google" id="ProtNLM"/>
    </source>
</evidence>
<organism evidence="1 2">
    <name type="scientific">Candidatus Fischerbacteria bacterium RBG_13_37_8</name>
    <dbReference type="NCBI Taxonomy" id="1817863"/>
    <lineage>
        <taxon>Bacteria</taxon>
        <taxon>Candidatus Fischeribacteriota</taxon>
    </lineage>
</organism>
<reference evidence="1 2" key="1">
    <citation type="journal article" date="2016" name="Nat. Commun.">
        <title>Thousands of microbial genomes shed light on interconnected biogeochemical processes in an aquifer system.</title>
        <authorList>
            <person name="Anantharaman K."/>
            <person name="Brown C.T."/>
            <person name="Hug L.A."/>
            <person name="Sharon I."/>
            <person name="Castelle C.J."/>
            <person name="Probst A.J."/>
            <person name="Thomas B.C."/>
            <person name="Singh A."/>
            <person name="Wilkins M.J."/>
            <person name="Karaoz U."/>
            <person name="Brodie E.L."/>
            <person name="Williams K.H."/>
            <person name="Hubbard S.S."/>
            <person name="Banfield J.F."/>
        </authorList>
    </citation>
    <scope>NUCLEOTIDE SEQUENCE [LARGE SCALE GENOMIC DNA]</scope>
</reference>
<sequence>MRLRGHHLICPHFFRGEGYDHVFSDNLMEGIRLLEGGAIVEIIEGGDFICGKCPKLENNECHYAEGSERIIRQMDAKAIRLLGVRVGMNVTWEELAAKIPSIFATWYNEECGHCDWIAVCKKHEMFVKFSRG</sequence>
<dbReference type="AlphaFoldDB" id="A0A1F5VN61"/>
<evidence type="ECO:0000313" key="2">
    <source>
        <dbReference type="Proteomes" id="UP000178943"/>
    </source>
</evidence>
<evidence type="ECO:0000313" key="1">
    <source>
        <dbReference type="EMBL" id="OGF64837.1"/>
    </source>
</evidence>
<protein>
    <recommendedName>
        <fullName evidence="3">DUF1284 domain-containing protein</fullName>
    </recommendedName>
</protein>
<dbReference type="STRING" id="1817863.A2Y62_17415"/>
<dbReference type="Proteomes" id="UP000178943">
    <property type="component" value="Unassembled WGS sequence"/>
</dbReference>
<name>A0A1F5VN61_9BACT</name>
<dbReference type="EMBL" id="MFGW01000130">
    <property type="protein sequence ID" value="OGF64837.1"/>
    <property type="molecule type" value="Genomic_DNA"/>
</dbReference>
<dbReference type="InterPro" id="IPR009702">
    <property type="entry name" value="DUF1284"/>
</dbReference>
<comment type="caution">
    <text evidence="1">The sequence shown here is derived from an EMBL/GenBank/DDBJ whole genome shotgun (WGS) entry which is preliminary data.</text>
</comment>